<dbReference type="AlphaFoldDB" id="A0AAU0MEM3"/>
<proteinExistence type="predicted"/>
<organism evidence="3 4">
    <name type="scientific">Microbacterium limosum</name>
    <dbReference type="NCBI Taxonomy" id="3079935"/>
    <lineage>
        <taxon>Bacteria</taxon>
        <taxon>Bacillati</taxon>
        <taxon>Actinomycetota</taxon>
        <taxon>Actinomycetes</taxon>
        <taxon>Micrococcales</taxon>
        <taxon>Microbacteriaceae</taxon>
        <taxon>Microbacterium</taxon>
    </lineage>
</organism>
<evidence type="ECO:0000256" key="1">
    <source>
        <dbReference type="SAM" id="MobiDB-lite"/>
    </source>
</evidence>
<feature type="region of interest" description="Disordered" evidence="1">
    <location>
        <begin position="220"/>
        <end position="296"/>
    </location>
</feature>
<dbReference type="Proteomes" id="UP001329313">
    <property type="component" value="Chromosome"/>
</dbReference>
<gene>
    <name evidence="3" type="ORF">RYJ27_09840</name>
</gene>
<keyword evidence="2" id="KW-0472">Membrane</keyword>
<keyword evidence="2" id="KW-1133">Transmembrane helix</keyword>
<evidence type="ECO:0000313" key="3">
    <source>
        <dbReference type="EMBL" id="WOQ69003.1"/>
    </source>
</evidence>
<keyword evidence="2" id="KW-0812">Transmembrane</keyword>
<evidence type="ECO:0000256" key="2">
    <source>
        <dbReference type="SAM" id="Phobius"/>
    </source>
</evidence>
<protein>
    <submittedName>
        <fullName evidence="3">Uncharacterized protein</fullName>
    </submittedName>
</protein>
<accession>A0AAU0MEM3</accession>
<dbReference type="EMBL" id="CP137080">
    <property type="protein sequence ID" value="WOQ69003.1"/>
    <property type="molecule type" value="Genomic_DNA"/>
</dbReference>
<feature type="compositionally biased region" description="Low complexity" evidence="1">
    <location>
        <begin position="268"/>
        <end position="281"/>
    </location>
</feature>
<reference evidence="3 4" key="1">
    <citation type="submission" date="2023-10" db="EMBL/GenBank/DDBJ databases">
        <title>Y20.</title>
        <authorList>
            <person name="Zhang G."/>
            <person name="Ding Y."/>
        </authorList>
    </citation>
    <scope>NUCLEOTIDE SEQUENCE [LARGE SCALE GENOMIC DNA]</scope>
    <source>
        <strain evidence="3 4">Y20</strain>
    </source>
</reference>
<name>A0AAU0MEM3_9MICO</name>
<sequence>MRLRTTSTQRTYRYVRLSLVGAIVLLGVAFAAVSVAQGPPASLSAAFYTPARDVFVGAVFAVSLALLALSGRSVEQALLDYAAILAPLIAIVPTPLAAGDVPGLASSCPDTAPCVPSAFLPGIAVGVTALVVVGSAGVVTAVVLALVQGTCSRGFVLAASGAGVLVVAVALWALLDAEGFVRGAHLAAAVAFFGLIAVVAALAAFAPAGARARRRPCAVLGRRRRHRDHGAGAARGHRRGARGCGSRGNGGGARRPRRGGRGARALRRFLGGADPGTVGRPRSGGGRPGIVREPSR</sequence>
<feature type="compositionally biased region" description="Basic residues" evidence="1">
    <location>
        <begin position="254"/>
        <end position="267"/>
    </location>
</feature>
<dbReference type="RefSeq" id="WP_330170141.1">
    <property type="nucleotide sequence ID" value="NZ_CP137080.1"/>
</dbReference>
<feature type="transmembrane region" description="Helical" evidence="2">
    <location>
        <begin position="54"/>
        <end position="71"/>
    </location>
</feature>
<evidence type="ECO:0000313" key="4">
    <source>
        <dbReference type="Proteomes" id="UP001329313"/>
    </source>
</evidence>
<feature type="transmembrane region" description="Helical" evidence="2">
    <location>
        <begin position="78"/>
        <end position="98"/>
    </location>
</feature>
<feature type="transmembrane region" description="Helical" evidence="2">
    <location>
        <begin position="186"/>
        <end position="206"/>
    </location>
</feature>
<keyword evidence="4" id="KW-1185">Reference proteome</keyword>
<feature type="compositionally biased region" description="Gly residues" evidence="1">
    <location>
        <begin position="242"/>
        <end position="253"/>
    </location>
</feature>
<feature type="transmembrane region" description="Helical" evidence="2">
    <location>
        <begin position="154"/>
        <end position="174"/>
    </location>
</feature>
<dbReference type="KEGG" id="mliy:RYJ27_09840"/>
<feature type="transmembrane region" description="Helical" evidence="2">
    <location>
        <begin position="118"/>
        <end position="147"/>
    </location>
</feature>